<evidence type="ECO:0000313" key="1">
    <source>
        <dbReference type="EMBL" id="RAJ19756.1"/>
    </source>
</evidence>
<dbReference type="InterPro" id="IPR046732">
    <property type="entry name" value="DUF6624"/>
</dbReference>
<dbReference type="Pfam" id="PF20329">
    <property type="entry name" value="DUF6624"/>
    <property type="match status" value="1"/>
</dbReference>
<reference evidence="1 2" key="1">
    <citation type="submission" date="2018-06" db="EMBL/GenBank/DDBJ databases">
        <title>Genomic Encyclopedia of Archaeal and Bacterial Type Strains, Phase II (KMG-II): from individual species to whole genera.</title>
        <authorList>
            <person name="Goeker M."/>
        </authorList>
    </citation>
    <scope>NUCLEOTIDE SEQUENCE [LARGE SCALE GENOMIC DNA]</scope>
    <source>
        <strain evidence="1 2">DSM 14825</strain>
    </source>
</reference>
<dbReference type="OrthoDB" id="1164858at2"/>
<proteinExistence type="predicted"/>
<dbReference type="EMBL" id="QLLR01000062">
    <property type="protein sequence ID" value="RAJ19756.1"/>
    <property type="molecule type" value="Genomic_DNA"/>
</dbReference>
<accession>A0A327RRZ0</accession>
<dbReference type="Proteomes" id="UP000249754">
    <property type="component" value="Unassembled WGS sequence"/>
</dbReference>
<evidence type="ECO:0000313" key="2">
    <source>
        <dbReference type="Proteomes" id="UP000249754"/>
    </source>
</evidence>
<sequence>MNFLSLYRFSFLSLSLFLGSCYQNGLTSKAPEGVTITNEKKQMLTKELNKVYEEDQKCRLLVSSTISKYGLKSVQILKIAKNMNRVDSLNIIIVKSIIKKYGWLGSETVGTKGNSAIFLVIQHSEKSDRAYFLPIMRDAVRKNRANKQDLALLEDRVATDQGKKQLYGTQIGLDTKTNNYYLMPLENPGKVDERRSKMGLIPIADYLSQWQIDLKVSPLDKE</sequence>
<name>A0A327RRZ0_9SPHI</name>
<protein>
    <submittedName>
        <fullName evidence="1">Uncharacterized protein</fullName>
    </submittedName>
</protein>
<dbReference type="RefSeq" id="WP_111636539.1">
    <property type="nucleotide sequence ID" value="NZ_QLLR01000062.1"/>
</dbReference>
<comment type="caution">
    <text evidence="1">The sequence shown here is derived from an EMBL/GenBank/DDBJ whole genome shotgun (WGS) entry which is preliminary data.</text>
</comment>
<gene>
    <name evidence="1" type="ORF">LY11_05287</name>
</gene>
<dbReference type="AlphaFoldDB" id="A0A327RRZ0"/>
<organism evidence="1 2">
    <name type="scientific">Pedobacter cryoconitis</name>
    <dbReference type="NCBI Taxonomy" id="188932"/>
    <lineage>
        <taxon>Bacteria</taxon>
        <taxon>Pseudomonadati</taxon>
        <taxon>Bacteroidota</taxon>
        <taxon>Sphingobacteriia</taxon>
        <taxon>Sphingobacteriales</taxon>
        <taxon>Sphingobacteriaceae</taxon>
        <taxon>Pedobacter</taxon>
    </lineage>
</organism>